<dbReference type="AlphaFoldDB" id="A0A061AJM5"/>
<keyword evidence="5" id="KW-1133">Transmembrane helix</keyword>
<keyword evidence="2" id="KW-0812">Transmembrane</keyword>
<evidence type="ECO:0000256" key="4">
    <source>
        <dbReference type="ARBA" id="ARBA00022824"/>
    </source>
</evidence>
<comment type="subcellular location">
    <subcellularLocation>
        <location evidence="1">Endoplasmic reticulum membrane</location>
        <topology evidence="1">Single-pass membrane protein</topology>
    </subcellularLocation>
</comment>
<feature type="region of interest" description="Disordered" evidence="9">
    <location>
        <begin position="28"/>
        <end position="70"/>
    </location>
</feature>
<keyword evidence="4" id="KW-0256">Endoplasmic reticulum</keyword>
<evidence type="ECO:0000256" key="2">
    <source>
        <dbReference type="ARBA" id="ARBA00022692"/>
    </source>
</evidence>
<comment type="similarity">
    <text evidence="7">Belongs to the CUE1 family.</text>
</comment>
<feature type="domain" description="CUE" evidence="11">
    <location>
        <begin position="71"/>
        <end position="113"/>
    </location>
</feature>
<feature type="chain" id="PRO_5001598023" description="Coupling of ubiquitin conjugation to ER degradation protein 1" evidence="10">
    <location>
        <begin position="26"/>
        <end position="211"/>
    </location>
</feature>
<gene>
    <name evidence="12" type="ORF">CYFA0S_01e16688g</name>
</gene>
<evidence type="ECO:0000259" key="11">
    <source>
        <dbReference type="PROSITE" id="PS51140"/>
    </source>
</evidence>
<keyword evidence="10" id="KW-0732">Signal</keyword>
<keyword evidence="6" id="KW-0472">Membrane</keyword>
<feature type="signal peptide" evidence="10">
    <location>
        <begin position="1"/>
        <end position="25"/>
    </location>
</feature>
<feature type="region of interest" description="Disordered" evidence="9">
    <location>
        <begin position="119"/>
        <end position="141"/>
    </location>
</feature>
<dbReference type="GO" id="GO:0005789">
    <property type="term" value="C:endoplasmic reticulum membrane"/>
    <property type="evidence" value="ECO:0007669"/>
    <property type="project" value="UniProtKB-SubCell"/>
</dbReference>
<feature type="compositionally biased region" description="Low complexity" evidence="9">
    <location>
        <begin position="121"/>
        <end position="134"/>
    </location>
</feature>
<dbReference type="Gene3D" id="1.10.8.10">
    <property type="entry name" value="DNA helicase RuvA subunit, C-terminal domain"/>
    <property type="match status" value="1"/>
</dbReference>
<evidence type="ECO:0000256" key="9">
    <source>
        <dbReference type="SAM" id="MobiDB-lite"/>
    </source>
</evidence>
<proteinExistence type="inferred from homology"/>
<dbReference type="FunFam" id="1.10.8.10:FF:000050">
    <property type="entry name" value="Related to AMFR protein"/>
    <property type="match status" value="1"/>
</dbReference>
<organism evidence="12">
    <name type="scientific">Cyberlindnera fabianii</name>
    <name type="common">Yeast</name>
    <name type="synonym">Hansenula fabianii</name>
    <dbReference type="NCBI Taxonomy" id="36022"/>
    <lineage>
        <taxon>Eukaryota</taxon>
        <taxon>Fungi</taxon>
        <taxon>Dikarya</taxon>
        <taxon>Ascomycota</taxon>
        <taxon>Saccharomycotina</taxon>
        <taxon>Saccharomycetes</taxon>
        <taxon>Phaffomycetales</taxon>
        <taxon>Phaffomycetaceae</taxon>
        <taxon>Cyberlindnera</taxon>
    </lineage>
</organism>
<evidence type="ECO:0000256" key="6">
    <source>
        <dbReference type="ARBA" id="ARBA00023136"/>
    </source>
</evidence>
<dbReference type="Pfam" id="PF02845">
    <property type="entry name" value="CUE"/>
    <property type="match status" value="1"/>
</dbReference>
<evidence type="ECO:0000256" key="5">
    <source>
        <dbReference type="ARBA" id="ARBA00022989"/>
    </source>
</evidence>
<dbReference type="GO" id="GO:0043130">
    <property type="term" value="F:ubiquitin binding"/>
    <property type="evidence" value="ECO:0007669"/>
    <property type="project" value="InterPro"/>
</dbReference>
<dbReference type="OrthoDB" id="3824970at2759"/>
<dbReference type="PhylomeDB" id="A0A061AJM5"/>
<dbReference type="CDD" id="cd14424">
    <property type="entry name" value="CUE_Cue1p_like"/>
    <property type="match status" value="1"/>
</dbReference>
<reference evidence="12" key="1">
    <citation type="journal article" date="2014" name="Genome Announc.">
        <title>Genome sequence of the yeast Cyberlindnera fabianii (Hansenula fabianii).</title>
        <authorList>
            <person name="Freel K.C."/>
            <person name="Sarilar V."/>
            <person name="Neuveglise C."/>
            <person name="Devillers H."/>
            <person name="Friedrich A."/>
            <person name="Schacherer J."/>
        </authorList>
    </citation>
    <scope>NUCLEOTIDE SEQUENCE</scope>
    <source>
        <strain evidence="12">YJS4271</strain>
    </source>
</reference>
<accession>A0A061AJM5</accession>
<evidence type="ECO:0000256" key="10">
    <source>
        <dbReference type="SAM" id="SignalP"/>
    </source>
</evidence>
<evidence type="ECO:0000256" key="7">
    <source>
        <dbReference type="ARBA" id="ARBA00061383"/>
    </source>
</evidence>
<dbReference type="VEuPathDB" id="FungiDB:BON22_1639"/>
<dbReference type="SMART" id="SM00546">
    <property type="entry name" value="CUE"/>
    <property type="match status" value="1"/>
</dbReference>
<evidence type="ECO:0000256" key="3">
    <source>
        <dbReference type="ARBA" id="ARBA00022786"/>
    </source>
</evidence>
<dbReference type="InterPro" id="IPR003892">
    <property type="entry name" value="CUE"/>
</dbReference>
<evidence type="ECO:0000313" key="12">
    <source>
        <dbReference type="EMBL" id="CDR37765.1"/>
    </source>
</evidence>
<dbReference type="PROSITE" id="PS51140">
    <property type="entry name" value="CUE"/>
    <property type="match status" value="1"/>
</dbReference>
<name>A0A061AJM5_CYBFA</name>
<keyword evidence="3" id="KW-0833">Ubl conjugation pathway</keyword>
<evidence type="ECO:0000256" key="8">
    <source>
        <dbReference type="ARBA" id="ARBA00072899"/>
    </source>
</evidence>
<feature type="compositionally biased region" description="Low complexity" evidence="9">
    <location>
        <begin position="40"/>
        <end position="50"/>
    </location>
</feature>
<evidence type="ECO:0000256" key="1">
    <source>
        <dbReference type="ARBA" id="ARBA00004389"/>
    </source>
</evidence>
<sequence>MDSTTVTFVLALVVAFIFLRWFVNSEEEPDFHGPTPTRNASTTGAAAAADSGDDDDDDDSAHIRAQPRPQVTTDMVDVVKQLAPHVSEAQIRHDLLRSGSVEATVDRILSEGTLPFPPGYTASTATSTTTTATTNSDTRNKSKIQPENLMEKYGVDDKANATATEKKMQWSENADERAKTLQEKKAEMILRARRRLEAQLSNQQDLSGLMK</sequence>
<protein>
    <recommendedName>
        <fullName evidence="8">Coupling of ubiquitin conjugation to ER degradation protein 1</fullName>
    </recommendedName>
</protein>
<dbReference type="EMBL" id="LK052886">
    <property type="protein sequence ID" value="CDR37765.1"/>
    <property type="molecule type" value="Genomic_DNA"/>
</dbReference>